<keyword evidence="2" id="KW-0969">Cilium</keyword>
<evidence type="ECO:0000256" key="1">
    <source>
        <dbReference type="SAM" id="MobiDB-lite"/>
    </source>
</evidence>
<reference evidence="2 3" key="1">
    <citation type="submission" date="2018-05" db="EMBL/GenBank/DDBJ databases">
        <title>Nocardioides silvaticus genome.</title>
        <authorList>
            <person name="Li C."/>
            <person name="Wang G."/>
        </authorList>
    </citation>
    <scope>NUCLEOTIDE SEQUENCE [LARGE SCALE GENOMIC DNA]</scope>
    <source>
        <strain evidence="2 3">CCTCC AB 2018079</strain>
    </source>
</reference>
<accession>A0A316TGR4</accession>
<keyword evidence="2" id="KW-0282">Flagellum</keyword>
<dbReference type="AlphaFoldDB" id="A0A316TGR4"/>
<proteinExistence type="predicted"/>
<comment type="caution">
    <text evidence="2">The sequence shown here is derived from an EMBL/GenBank/DDBJ whole genome shotgun (WGS) entry which is preliminary data.</text>
</comment>
<dbReference type="EMBL" id="QGDD01000009">
    <property type="protein sequence ID" value="PWN01534.1"/>
    <property type="molecule type" value="Genomic_DNA"/>
</dbReference>
<keyword evidence="3" id="KW-1185">Reference proteome</keyword>
<evidence type="ECO:0000313" key="3">
    <source>
        <dbReference type="Proteomes" id="UP000245507"/>
    </source>
</evidence>
<protein>
    <submittedName>
        <fullName evidence="2">Flagellar biosynthesis protein FlgA</fullName>
    </submittedName>
</protein>
<feature type="region of interest" description="Disordered" evidence="1">
    <location>
        <begin position="1"/>
        <end position="20"/>
    </location>
</feature>
<dbReference type="Proteomes" id="UP000245507">
    <property type="component" value="Unassembled WGS sequence"/>
</dbReference>
<organism evidence="2 3">
    <name type="scientific">Nocardioides silvaticus</name>
    <dbReference type="NCBI Taxonomy" id="2201891"/>
    <lineage>
        <taxon>Bacteria</taxon>
        <taxon>Bacillati</taxon>
        <taxon>Actinomycetota</taxon>
        <taxon>Actinomycetes</taxon>
        <taxon>Propionibacteriales</taxon>
        <taxon>Nocardioidaceae</taxon>
        <taxon>Nocardioides</taxon>
    </lineage>
</organism>
<keyword evidence="2" id="KW-0966">Cell projection</keyword>
<sequence>MLVSSLGKAGTSTPPVATRATRAGWRDPRLWIGLLIVAGSVVLGARLLAAADESVPVWAVVGDHGAGAPVGSDDVVAVRVRFSDDGDLDRYLPADEPLPDGIVLARPIGGGELLPRAAIDADSDAGTVQVPLDLDPSRVPPSVGAGSVVDVWVGGTGVRGNRVAGEVALSAVTVVAAPPVEESFAVTGTRQLVLAVAEDDVTDFLTALDSLDDPVVRVLNRG</sequence>
<evidence type="ECO:0000313" key="2">
    <source>
        <dbReference type="EMBL" id="PWN01534.1"/>
    </source>
</evidence>
<gene>
    <name evidence="2" type="ORF">DJ010_18505</name>
</gene>
<name>A0A316TGR4_9ACTN</name>